<gene>
    <name evidence="2" type="ORF">PCIT_a0673</name>
</gene>
<reference evidence="2" key="2">
    <citation type="submission" date="2015-03" db="EMBL/GenBank/DDBJ databases">
        <title>Genome sequence of Pseudoalteromonas citrea.</title>
        <authorList>
            <person name="Xie B.-B."/>
            <person name="Rong J.-C."/>
            <person name="Qin Q.-L."/>
            <person name="Zhang Y.-Z."/>
        </authorList>
    </citation>
    <scope>NUCLEOTIDE SEQUENCE</scope>
    <source>
        <strain evidence="2">DSM 8771</strain>
    </source>
</reference>
<evidence type="ECO:0000313" key="3">
    <source>
        <dbReference type="Proteomes" id="UP000016487"/>
    </source>
</evidence>
<keyword evidence="1" id="KW-0812">Transmembrane</keyword>
<keyword evidence="1" id="KW-0472">Membrane</keyword>
<dbReference type="AlphaFoldDB" id="A0AAD4FT97"/>
<keyword evidence="1" id="KW-1133">Transmembrane helix</keyword>
<evidence type="ECO:0000256" key="1">
    <source>
        <dbReference type="SAM" id="Phobius"/>
    </source>
</evidence>
<accession>A0AAD4FT97</accession>
<name>A0AAD4FT97_9GAMM</name>
<dbReference type="RefSeq" id="WP_010362268.1">
    <property type="nucleotide sequence ID" value="NZ_AHBZ03000014.1"/>
</dbReference>
<evidence type="ECO:0008006" key="4">
    <source>
        <dbReference type="Google" id="ProtNLM"/>
    </source>
</evidence>
<dbReference type="EMBL" id="AHBZ03000014">
    <property type="protein sequence ID" value="KAF7774262.1"/>
    <property type="molecule type" value="Genomic_DNA"/>
</dbReference>
<dbReference type="Proteomes" id="UP000016487">
    <property type="component" value="Unassembled WGS sequence"/>
</dbReference>
<comment type="caution">
    <text evidence="2">The sequence shown here is derived from an EMBL/GenBank/DDBJ whole genome shotgun (WGS) entry which is preliminary data.</text>
</comment>
<reference evidence="2" key="1">
    <citation type="journal article" date="2012" name="J. Bacteriol.">
        <title>Genome sequences of type strains of seven species of the marine bacterium Pseudoalteromonas.</title>
        <authorList>
            <person name="Xie B.B."/>
            <person name="Shu Y.L."/>
            <person name="Qin Q.L."/>
            <person name="Rong J.C."/>
            <person name="Zhang X.Y."/>
            <person name="Chen X.L."/>
            <person name="Shi M."/>
            <person name="He H.L."/>
            <person name="Zhou B.C."/>
            <person name="Zhang Y.Z."/>
        </authorList>
    </citation>
    <scope>NUCLEOTIDE SEQUENCE</scope>
    <source>
        <strain evidence="2">DSM 8771</strain>
    </source>
</reference>
<organism evidence="2 3">
    <name type="scientific">Pseudoalteromonas citrea</name>
    <dbReference type="NCBI Taxonomy" id="43655"/>
    <lineage>
        <taxon>Bacteria</taxon>
        <taxon>Pseudomonadati</taxon>
        <taxon>Pseudomonadota</taxon>
        <taxon>Gammaproteobacteria</taxon>
        <taxon>Alteromonadales</taxon>
        <taxon>Pseudoalteromonadaceae</taxon>
        <taxon>Pseudoalteromonas</taxon>
    </lineage>
</organism>
<feature type="transmembrane region" description="Helical" evidence="1">
    <location>
        <begin position="9"/>
        <end position="30"/>
    </location>
</feature>
<evidence type="ECO:0000313" key="2">
    <source>
        <dbReference type="EMBL" id="KAF7774262.1"/>
    </source>
</evidence>
<sequence length="159" mass="17735">MEYVKKQQGIVLVTAMVMIVAVTAVAVTLMSSSSIDLKITNAAQEREQAENLLIGEVQRVIQNENNRPDSANHFLMSPQQLEIEQNKTFSGEHNTDNEMRALNSGSKQLNCPRSFKYSKGVMCNLTEISTTVEYGTRTRHRLTVVVGVGQQYIDKSKGK</sequence>
<protein>
    <recommendedName>
        <fullName evidence="4">Pilus assembly protein PilX</fullName>
    </recommendedName>
</protein>
<proteinExistence type="predicted"/>